<gene>
    <name evidence="1" type="ORF">HT134_08595</name>
</gene>
<comment type="caution">
    <text evidence="1">The sequence shown here is derived from an EMBL/GenBank/DDBJ whole genome shotgun (WGS) entry which is preliminary data.</text>
</comment>
<evidence type="ECO:0000313" key="2">
    <source>
        <dbReference type="Proteomes" id="UP000546126"/>
    </source>
</evidence>
<keyword evidence="2" id="KW-1185">Reference proteome</keyword>
<dbReference type="AlphaFoldDB" id="A0A7Y6ILJ2"/>
<sequence length="49" mass="5022">MTAWKEPPTFVIDANGTEALTAAGVTVITLPELTDAARAANTHLIGPSS</sequence>
<evidence type="ECO:0000313" key="1">
    <source>
        <dbReference type="EMBL" id="NUW40191.1"/>
    </source>
</evidence>
<proteinExistence type="predicted"/>
<name>A0A7Y6ILJ2_9ACTN</name>
<dbReference type="EMBL" id="JABWGO010000001">
    <property type="protein sequence ID" value="NUW40191.1"/>
    <property type="molecule type" value="Genomic_DNA"/>
</dbReference>
<organism evidence="1 2">
    <name type="scientific">Nonomuraea rhodomycinica</name>
    <dbReference type="NCBI Taxonomy" id="1712872"/>
    <lineage>
        <taxon>Bacteria</taxon>
        <taxon>Bacillati</taxon>
        <taxon>Actinomycetota</taxon>
        <taxon>Actinomycetes</taxon>
        <taxon>Streptosporangiales</taxon>
        <taxon>Streptosporangiaceae</taxon>
        <taxon>Nonomuraea</taxon>
    </lineage>
</organism>
<dbReference type="Proteomes" id="UP000546126">
    <property type="component" value="Unassembled WGS sequence"/>
</dbReference>
<protein>
    <submittedName>
        <fullName evidence="1">Uncharacterized protein</fullName>
    </submittedName>
</protein>
<reference evidence="1 2" key="1">
    <citation type="submission" date="2020-06" db="EMBL/GenBank/DDBJ databases">
        <authorList>
            <person name="Chanama M."/>
        </authorList>
    </citation>
    <scope>NUCLEOTIDE SEQUENCE [LARGE SCALE GENOMIC DNA]</scope>
    <source>
        <strain evidence="1 2">TBRC6557</strain>
    </source>
</reference>
<dbReference type="RefSeq" id="WP_175599606.1">
    <property type="nucleotide sequence ID" value="NZ_JABWGO010000001.1"/>
</dbReference>
<accession>A0A7Y6ILJ2</accession>